<evidence type="ECO:0000313" key="1">
    <source>
        <dbReference type="EMBL" id="MDQ0205587.1"/>
    </source>
</evidence>
<accession>A0ABT9YEF5</accession>
<protein>
    <submittedName>
        <fullName evidence="1">Uncharacterized protein</fullName>
    </submittedName>
</protein>
<dbReference type="Proteomes" id="UP001225034">
    <property type="component" value="Unassembled WGS sequence"/>
</dbReference>
<comment type="caution">
    <text evidence="1">The sequence shown here is derived from an EMBL/GenBank/DDBJ whole genome shotgun (WGS) entry which is preliminary data.</text>
</comment>
<dbReference type="RefSeq" id="WP_306979361.1">
    <property type="nucleotide sequence ID" value="NZ_JAUSUA010000001.1"/>
</dbReference>
<sequence>MADQLKRKFVLSLYSAANASRLARPFLIKRALHDNQIEAKRLISWTPMNKWVETDQVFLLVQGPYNLTMNFTIQKETRDMVTLHFGKRWDQLSKKIRLHDVTDMIYKGTYSHKFLEVTLPEMTNNWHFHGLECNRSYLAEFGVGAEESQFIPLFRTDPVQTPNSKIHQTARSENELDWKEISDVEENWHRHFSAYTFYE</sequence>
<dbReference type="InterPro" id="IPR032585">
    <property type="entry name" value="DUF4912"/>
</dbReference>
<dbReference type="EMBL" id="JAUSUA010000001">
    <property type="protein sequence ID" value="MDQ0205587.1"/>
    <property type="molecule type" value="Genomic_DNA"/>
</dbReference>
<organism evidence="1 2">
    <name type="scientific">Alkalicoccobacillus murimartini</name>
    <dbReference type="NCBI Taxonomy" id="171685"/>
    <lineage>
        <taxon>Bacteria</taxon>
        <taxon>Bacillati</taxon>
        <taxon>Bacillota</taxon>
        <taxon>Bacilli</taxon>
        <taxon>Bacillales</taxon>
        <taxon>Bacillaceae</taxon>
        <taxon>Alkalicoccobacillus</taxon>
    </lineage>
</organism>
<proteinExistence type="predicted"/>
<evidence type="ECO:0000313" key="2">
    <source>
        <dbReference type="Proteomes" id="UP001225034"/>
    </source>
</evidence>
<reference evidence="1 2" key="1">
    <citation type="submission" date="2023-07" db="EMBL/GenBank/DDBJ databases">
        <title>Genomic Encyclopedia of Type Strains, Phase IV (KMG-IV): sequencing the most valuable type-strain genomes for metagenomic binning, comparative biology and taxonomic classification.</title>
        <authorList>
            <person name="Goeker M."/>
        </authorList>
    </citation>
    <scope>NUCLEOTIDE SEQUENCE [LARGE SCALE GENOMIC DNA]</scope>
    <source>
        <strain evidence="1 2">DSM 19154</strain>
    </source>
</reference>
<name>A0ABT9YEF5_9BACI</name>
<dbReference type="Pfam" id="PF16258">
    <property type="entry name" value="DUF4912"/>
    <property type="match status" value="1"/>
</dbReference>
<keyword evidence="2" id="KW-1185">Reference proteome</keyword>
<gene>
    <name evidence="1" type="ORF">J2S05_000361</name>
</gene>